<gene>
    <name evidence="1" type="ORF">C0786_001089</name>
</gene>
<name>A0A8H8Z628_SHIFL</name>
<proteinExistence type="predicted"/>
<evidence type="ECO:0000313" key="2">
    <source>
        <dbReference type="Proteomes" id="UP000597978"/>
    </source>
</evidence>
<dbReference type="EMBL" id="AAVAGS010000020">
    <property type="protein sequence ID" value="EFY4990972.1"/>
    <property type="molecule type" value="Genomic_DNA"/>
</dbReference>
<accession>A0A8H8Z628</accession>
<dbReference type="Proteomes" id="UP000597978">
    <property type="component" value="Unassembled WGS sequence"/>
</dbReference>
<dbReference type="RefSeq" id="WP_024199973.1">
    <property type="nucleotide sequence ID" value="NZ_JBHHOG010000004.1"/>
</dbReference>
<evidence type="ECO:0000313" key="1">
    <source>
        <dbReference type="EMBL" id="EFY4990972.1"/>
    </source>
</evidence>
<comment type="caution">
    <text evidence="1">The sequence shown here is derived from an EMBL/GenBank/DDBJ whole genome shotgun (WGS) entry which is preliminary data.</text>
</comment>
<sequence length="284" mass="32110">MMHKSVAGEFQKEVDNTTVLLDDILSILALLETGDWSEHCTKTELGGRLEREITRLIGDAQEATVTSYELIAEAWRLMDGQDPKTSDWHSKASKYLNSNRVEKVDDVKPKPVDHGFRDNCECSSCQTTARICSELTDKSSLIYEVNVGGNTWGECTRAAYVRAKDNGELTRVVTNHPNNELKDHQIRELVNELRDIAVTYHGTQQLREKIARAVNNSLKGGQSQPKRIRITHIGENGTEIPQFSVGDIFDVHGEEFGEPHITMPSGHVYWLRAMEKYGDKWEVL</sequence>
<reference evidence="1" key="1">
    <citation type="submission" date="2018-08" db="EMBL/GenBank/DDBJ databases">
        <authorList>
            <consortium name="PulseNet: The National Subtyping Network for Foodborne Disease Surveillance"/>
            <person name="Tarr C.L."/>
            <person name="Trees E."/>
            <person name="Katz L.S."/>
            <person name="Carleton-Romer H.A."/>
            <person name="Stroika S."/>
            <person name="Kucerova Z."/>
            <person name="Roache K.F."/>
            <person name="Sabol A.L."/>
            <person name="Besser J."/>
            <person name="Gerner-Smidt P."/>
        </authorList>
    </citation>
    <scope>NUCLEOTIDE SEQUENCE</scope>
    <source>
        <strain evidence="1">PNUSAE011576</strain>
    </source>
</reference>
<dbReference type="AlphaFoldDB" id="A0A8H8Z628"/>
<protein>
    <submittedName>
        <fullName evidence="1">Uncharacterized protein</fullName>
    </submittedName>
</protein>
<organism evidence="1 2">
    <name type="scientific">Shigella flexneri</name>
    <dbReference type="NCBI Taxonomy" id="623"/>
    <lineage>
        <taxon>Bacteria</taxon>
        <taxon>Pseudomonadati</taxon>
        <taxon>Pseudomonadota</taxon>
        <taxon>Gammaproteobacteria</taxon>
        <taxon>Enterobacterales</taxon>
        <taxon>Enterobacteriaceae</taxon>
        <taxon>Shigella</taxon>
    </lineage>
</organism>